<dbReference type="PROSITE" id="PS50850">
    <property type="entry name" value="MFS"/>
    <property type="match status" value="1"/>
</dbReference>
<feature type="transmembrane region" description="Helical" evidence="6">
    <location>
        <begin position="258"/>
        <end position="276"/>
    </location>
</feature>
<evidence type="ECO:0000313" key="8">
    <source>
        <dbReference type="EMBL" id="ADG06843.1"/>
    </source>
</evidence>
<keyword evidence="9" id="KW-1185">Reference proteome</keyword>
<feature type="transmembrane region" description="Helical" evidence="6">
    <location>
        <begin position="62"/>
        <end position="82"/>
    </location>
</feature>
<feature type="transmembrane region" description="Helical" evidence="6">
    <location>
        <begin position="181"/>
        <end position="199"/>
    </location>
</feature>
<dbReference type="SUPFAM" id="SSF103473">
    <property type="entry name" value="MFS general substrate transporter"/>
    <property type="match status" value="1"/>
</dbReference>
<dbReference type="HOGENOM" id="CLU_001265_46_6_9"/>
<evidence type="ECO:0000259" key="7">
    <source>
        <dbReference type="PROSITE" id="PS50850"/>
    </source>
</evidence>
<name>D5WRB3_KYRT2</name>
<keyword evidence="3 6" id="KW-0812">Transmembrane</keyword>
<feature type="domain" description="Major facilitator superfamily (MFS) profile" evidence="7">
    <location>
        <begin position="25"/>
        <end position="437"/>
    </location>
</feature>
<feature type="transmembrane region" description="Helical" evidence="6">
    <location>
        <begin position="389"/>
        <end position="407"/>
    </location>
</feature>
<dbReference type="GO" id="GO:0005886">
    <property type="term" value="C:plasma membrane"/>
    <property type="evidence" value="ECO:0007669"/>
    <property type="project" value="UniProtKB-SubCell"/>
</dbReference>
<feature type="transmembrane region" description="Helical" evidence="6">
    <location>
        <begin position="94"/>
        <end position="114"/>
    </location>
</feature>
<dbReference type="Gene3D" id="1.20.1250.20">
    <property type="entry name" value="MFS general substrate transporter like domains"/>
    <property type="match status" value="1"/>
</dbReference>
<reference evidence="8 9" key="1">
    <citation type="journal article" date="2011" name="Stand. Genomic Sci.">
        <title>Complete genome sequence of the thermophilic, hydrogen-oxidizing Bacillus tusciae type strain (T2) and reclassification in the new genus, Kyrpidia gen. nov. as Kyrpidia tusciae comb. nov. and emendation of the family Alicyclobacillaceae da Costa and Rainey, 2010.</title>
        <authorList>
            <person name="Klenk H.P."/>
            <person name="Lapidus A."/>
            <person name="Chertkov O."/>
            <person name="Copeland A."/>
            <person name="Del Rio T.G."/>
            <person name="Nolan M."/>
            <person name="Lucas S."/>
            <person name="Chen F."/>
            <person name="Tice H."/>
            <person name="Cheng J.F."/>
            <person name="Han C."/>
            <person name="Bruce D."/>
            <person name="Goodwin L."/>
            <person name="Pitluck S."/>
            <person name="Pati A."/>
            <person name="Ivanova N."/>
            <person name="Mavromatis K."/>
            <person name="Daum C."/>
            <person name="Chen A."/>
            <person name="Palaniappan K."/>
            <person name="Chang Y.J."/>
            <person name="Land M."/>
            <person name="Hauser L."/>
            <person name="Jeffries C.D."/>
            <person name="Detter J.C."/>
            <person name="Rohde M."/>
            <person name="Abt B."/>
            <person name="Pukall R."/>
            <person name="Goker M."/>
            <person name="Bristow J."/>
            <person name="Markowitz V."/>
            <person name="Hugenholtz P."/>
            <person name="Eisen J.A."/>
        </authorList>
    </citation>
    <scope>NUCLEOTIDE SEQUENCE [LARGE SCALE GENOMIC DNA]</scope>
    <source>
        <strain evidence="8 9">DSM 2912</strain>
    </source>
</reference>
<dbReference type="InterPro" id="IPR005828">
    <property type="entry name" value="MFS_sugar_transport-like"/>
</dbReference>
<gene>
    <name evidence="8" type="ordered locus">Btus_2165</name>
</gene>
<dbReference type="Pfam" id="PF00083">
    <property type="entry name" value="Sugar_tr"/>
    <property type="match status" value="1"/>
</dbReference>
<dbReference type="PROSITE" id="PS00216">
    <property type="entry name" value="SUGAR_TRANSPORT_1"/>
    <property type="match status" value="1"/>
</dbReference>
<sequence length="452" mass="49134">MSNPQTVLAGPRLDRLPFTRRHRSVLSLLAGGGFFDGFDIYIAGSVLAAMVATHFSSISGNAAFISSTFFGLLLGTLIAALVGDRVGRKFTVHYSLLVYGLATVLCALAPTFQWLIFLRFIAGLGLGAVIVTGYGLWVEFAPKKTRGFWTSMLSFLINLSQPAAALAALLAIPAWGWRSMFWIAGIPPLIVWALQVKYLPESPRWLESKGRLDEAERVLAEFERHVPGLSPVMQPAAAITAPVVRTKVSLWAPGVRRITVLSILVSIFTMATWYTFTAWVPTFFIQQGMSQVKTFAFSFVIMLGAIPGNALAAWLSDRFGRRYTLVVLSVVLGVVALLYGFSSSPAAIMTFGFLFVTGANLLIAIVLAGYIPEMFPTSIRMAGSSFANAFGRAATIVSPYLIAYLFKTGGQSAVFWTSFAMYLIMAGAILVLGRETKSKSLEDIEREELAEA</sequence>
<dbReference type="OrthoDB" id="9787026at2"/>
<keyword evidence="4 6" id="KW-1133">Transmembrane helix</keyword>
<dbReference type="Proteomes" id="UP000002368">
    <property type="component" value="Chromosome"/>
</dbReference>
<dbReference type="InterPro" id="IPR005829">
    <property type="entry name" value="Sugar_transporter_CS"/>
</dbReference>
<dbReference type="RefSeq" id="WP_013076126.1">
    <property type="nucleotide sequence ID" value="NC_014098.1"/>
</dbReference>
<proteinExistence type="predicted"/>
<evidence type="ECO:0000313" key="9">
    <source>
        <dbReference type="Proteomes" id="UP000002368"/>
    </source>
</evidence>
<dbReference type="InterPro" id="IPR036259">
    <property type="entry name" value="MFS_trans_sf"/>
</dbReference>
<keyword evidence="2" id="KW-0813">Transport</keyword>
<dbReference type="GO" id="GO:0046943">
    <property type="term" value="F:carboxylic acid transmembrane transporter activity"/>
    <property type="evidence" value="ECO:0007669"/>
    <property type="project" value="TreeGrafter"/>
</dbReference>
<dbReference type="PROSITE" id="PS00217">
    <property type="entry name" value="SUGAR_TRANSPORT_2"/>
    <property type="match status" value="1"/>
</dbReference>
<feature type="transmembrane region" description="Helical" evidence="6">
    <location>
        <begin position="323"/>
        <end position="341"/>
    </location>
</feature>
<feature type="transmembrane region" description="Helical" evidence="6">
    <location>
        <begin position="347"/>
        <end position="368"/>
    </location>
</feature>
<dbReference type="AlphaFoldDB" id="D5WRB3"/>
<evidence type="ECO:0000256" key="2">
    <source>
        <dbReference type="ARBA" id="ARBA00022448"/>
    </source>
</evidence>
<feature type="transmembrane region" description="Helical" evidence="6">
    <location>
        <begin position="120"/>
        <end position="140"/>
    </location>
</feature>
<dbReference type="eggNOG" id="COG2814">
    <property type="taxonomic scope" value="Bacteria"/>
</dbReference>
<accession>D5WRB3</accession>
<dbReference type="PANTHER" id="PTHR23508:SF10">
    <property type="entry name" value="CARBOXYLIC ACID TRANSPORTER PROTEIN HOMOLOG"/>
    <property type="match status" value="1"/>
</dbReference>
<feature type="transmembrane region" description="Helical" evidence="6">
    <location>
        <begin position="413"/>
        <end position="432"/>
    </location>
</feature>
<organism evidence="8 9">
    <name type="scientific">Kyrpidia tusciae (strain DSM 2912 / NBRC 15312 / T2)</name>
    <name type="common">Bacillus tusciae</name>
    <dbReference type="NCBI Taxonomy" id="562970"/>
    <lineage>
        <taxon>Bacteria</taxon>
        <taxon>Bacillati</taxon>
        <taxon>Bacillota</taxon>
        <taxon>Bacilli</taxon>
        <taxon>Bacillales</taxon>
        <taxon>Alicyclobacillaceae</taxon>
        <taxon>Kyrpidia</taxon>
    </lineage>
</organism>
<evidence type="ECO:0000256" key="6">
    <source>
        <dbReference type="SAM" id="Phobius"/>
    </source>
</evidence>
<protein>
    <submittedName>
        <fullName evidence="8">Major facilitator superfamily MFS_1</fullName>
    </submittedName>
</protein>
<dbReference type="KEGG" id="bts:Btus_2165"/>
<evidence type="ECO:0000256" key="1">
    <source>
        <dbReference type="ARBA" id="ARBA00004651"/>
    </source>
</evidence>
<dbReference type="InterPro" id="IPR020846">
    <property type="entry name" value="MFS_dom"/>
</dbReference>
<feature type="transmembrane region" description="Helical" evidence="6">
    <location>
        <begin position="296"/>
        <end position="316"/>
    </location>
</feature>
<comment type="subcellular location">
    <subcellularLocation>
        <location evidence="1">Cell membrane</location>
        <topology evidence="1">Multi-pass membrane protein</topology>
    </subcellularLocation>
</comment>
<dbReference type="CDD" id="cd17316">
    <property type="entry name" value="MFS_SV2_like"/>
    <property type="match status" value="1"/>
</dbReference>
<evidence type="ECO:0000256" key="3">
    <source>
        <dbReference type="ARBA" id="ARBA00022692"/>
    </source>
</evidence>
<keyword evidence="5 6" id="KW-0472">Membrane</keyword>
<feature type="transmembrane region" description="Helical" evidence="6">
    <location>
        <begin position="152"/>
        <end position="175"/>
    </location>
</feature>
<dbReference type="PANTHER" id="PTHR23508">
    <property type="entry name" value="CARBOXYLIC ACID TRANSPORTER PROTEIN HOMOLOG"/>
    <property type="match status" value="1"/>
</dbReference>
<dbReference type="STRING" id="562970.Btus_2165"/>
<evidence type="ECO:0000256" key="4">
    <source>
        <dbReference type="ARBA" id="ARBA00022989"/>
    </source>
</evidence>
<dbReference type="EMBL" id="CP002017">
    <property type="protein sequence ID" value="ADG06843.1"/>
    <property type="molecule type" value="Genomic_DNA"/>
</dbReference>
<feature type="transmembrane region" description="Helical" evidence="6">
    <location>
        <begin position="25"/>
        <end position="50"/>
    </location>
</feature>
<evidence type="ECO:0000256" key="5">
    <source>
        <dbReference type="ARBA" id="ARBA00023136"/>
    </source>
</evidence>